<evidence type="ECO:0000313" key="8">
    <source>
        <dbReference type="Proteomes" id="UP000199300"/>
    </source>
</evidence>
<reference evidence="7 8" key="1">
    <citation type="submission" date="2016-10" db="EMBL/GenBank/DDBJ databases">
        <authorList>
            <person name="de Groot N.N."/>
        </authorList>
    </citation>
    <scope>NUCLEOTIDE SEQUENCE [LARGE SCALE GENOMIC DNA]</scope>
    <source>
        <strain evidence="7 8">CGMCC 1.10434</strain>
    </source>
</reference>
<keyword evidence="3 6" id="KW-0540">Nuclease</keyword>
<proteinExistence type="inferred from homology"/>
<dbReference type="HAMAP" id="MF_00337">
    <property type="entry name" value="Exonuc_7_S"/>
    <property type="match status" value="1"/>
</dbReference>
<evidence type="ECO:0000256" key="1">
    <source>
        <dbReference type="ARBA" id="ARBA00009998"/>
    </source>
</evidence>
<dbReference type="STRING" id="872970.SAMN04488134_10618"/>
<dbReference type="OrthoDB" id="9798666at2"/>
<dbReference type="Proteomes" id="UP000199300">
    <property type="component" value="Unassembled WGS sequence"/>
</dbReference>
<keyword evidence="4 6" id="KW-0378">Hydrolase</keyword>
<dbReference type="PANTHER" id="PTHR34137:SF1">
    <property type="entry name" value="EXODEOXYRIBONUCLEASE 7 SMALL SUBUNIT"/>
    <property type="match status" value="1"/>
</dbReference>
<dbReference type="Pfam" id="PF02609">
    <property type="entry name" value="Exonuc_VII_S"/>
    <property type="match status" value="1"/>
</dbReference>
<gene>
    <name evidence="6" type="primary">xseB</name>
    <name evidence="7" type="ORF">SAMN04488134_10618</name>
</gene>
<dbReference type="NCBIfam" id="TIGR01280">
    <property type="entry name" value="xseB"/>
    <property type="match status" value="1"/>
</dbReference>
<dbReference type="RefSeq" id="WP_091497214.1">
    <property type="nucleotide sequence ID" value="NZ_FODJ01000006.1"/>
</dbReference>
<dbReference type="EMBL" id="FODJ01000006">
    <property type="protein sequence ID" value="SEO30208.1"/>
    <property type="molecule type" value="Genomic_DNA"/>
</dbReference>
<dbReference type="EC" id="3.1.11.6" evidence="6"/>
<evidence type="ECO:0000256" key="3">
    <source>
        <dbReference type="ARBA" id="ARBA00022722"/>
    </source>
</evidence>
<dbReference type="Gene3D" id="1.10.287.1040">
    <property type="entry name" value="Exonuclease VII, small subunit"/>
    <property type="match status" value="1"/>
</dbReference>
<organism evidence="7 8">
    <name type="scientific">Amphibacillus marinus</name>
    <dbReference type="NCBI Taxonomy" id="872970"/>
    <lineage>
        <taxon>Bacteria</taxon>
        <taxon>Bacillati</taxon>
        <taxon>Bacillota</taxon>
        <taxon>Bacilli</taxon>
        <taxon>Bacillales</taxon>
        <taxon>Bacillaceae</taxon>
        <taxon>Amphibacillus</taxon>
    </lineage>
</organism>
<evidence type="ECO:0000256" key="4">
    <source>
        <dbReference type="ARBA" id="ARBA00022801"/>
    </source>
</evidence>
<protein>
    <recommendedName>
        <fullName evidence="6">Exodeoxyribonuclease 7 small subunit</fullName>
        <ecNumber evidence="6">3.1.11.6</ecNumber>
    </recommendedName>
    <alternativeName>
        <fullName evidence="6">Exodeoxyribonuclease VII small subunit</fullName>
        <shortName evidence="6">Exonuclease VII small subunit</shortName>
    </alternativeName>
</protein>
<comment type="catalytic activity">
    <reaction evidence="6">
        <text>Exonucleolytic cleavage in either 5'- to 3'- or 3'- to 5'-direction to yield nucleoside 5'-phosphates.</text>
        <dbReference type="EC" id="3.1.11.6"/>
    </reaction>
</comment>
<name>A0A1H8NLC4_9BACI</name>
<keyword evidence="2 6" id="KW-0963">Cytoplasm</keyword>
<dbReference type="GO" id="GO:0009318">
    <property type="term" value="C:exodeoxyribonuclease VII complex"/>
    <property type="evidence" value="ECO:0007669"/>
    <property type="project" value="UniProtKB-UniRule"/>
</dbReference>
<dbReference type="SUPFAM" id="SSF116842">
    <property type="entry name" value="XseB-like"/>
    <property type="match status" value="1"/>
</dbReference>
<sequence>MAEEKQSFEQVMEELENIVKKLENADIPLDDALEHYKKGIELSKWCDNKLSDVEKQVATIIDENGTKTPINSEE</sequence>
<dbReference type="InterPro" id="IPR003761">
    <property type="entry name" value="Exonuc_VII_S"/>
</dbReference>
<keyword evidence="5 6" id="KW-0269">Exonuclease</keyword>
<dbReference type="GO" id="GO:0005829">
    <property type="term" value="C:cytosol"/>
    <property type="evidence" value="ECO:0007669"/>
    <property type="project" value="TreeGrafter"/>
</dbReference>
<comment type="subcellular location">
    <subcellularLocation>
        <location evidence="6">Cytoplasm</location>
    </subcellularLocation>
</comment>
<accession>A0A1H8NLC4</accession>
<keyword evidence="8" id="KW-1185">Reference proteome</keyword>
<dbReference type="InterPro" id="IPR037004">
    <property type="entry name" value="Exonuc_VII_ssu_sf"/>
</dbReference>
<comment type="similarity">
    <text evidence="1 6">Belongs to the XseB family.</text>
</comment>
<dbReference type="GO" id="GO:0008855">
    <property type="term" value="F:exodeoxyribonuclease VII activity"/>
    <property type="evidence" value="ECO:0007669"/>
    <property type="project" value="UniProtKB-UniRule"/>
</dbReference>
<evidence type="ECO:0000256" key="2">
    <source>
        <dbReference type="ARBA" id="ARBA00022490"/>
    </source>
</evidence>
<evidence type="ECO:0000256" key="6">
    <source>
        <dbReference type="HAMAP-Rule" id="MF_00337"/>
    </source>
</evidence>
<dbReference type="AlphaFoldDB" id="A0A1H8NLC4"/>
<evidence type="ECO:0000256" key="5">
    <source>
        <dbReference type="ARBA" id="ARBA00022839"/>
    </source>
</evidence>
<dbReference type="PIRSF" id="PIRSF006488">
    <property type="entry name" value="Exonuc_VII_S"/>
    <property type="match status" value="1"/>
</dbReference>
<dbReference type="GO" id="GO:0006308">
    <property type="term" value="P:DNA catabolic process"/>
    <property type="evidence" value="ECO:0007669"/>
    <property type="project" value="UniProtKB-UniRule"/>
</dbReference>
<dbReference type="PANTHER" id="PTHR34137">
    <property type="entry name" value="EXODEOXYRIBONUCLEASE 7 SMALL SUBUNIT"/>
    <property type="match status" value="1"/>
</dbReference>
<evidence type="ECO:0000313" key="7">
    <source>
        <dbReference type="EMBL" id="SEO30208.1"/>
    </source>
</evidence>
<comment type="function">
    <text evidence="6">Bidirectionally degrades single-stranded DNA into large acid-insoluble oligonucleotides, which are then degraded further into small acid-soluble oligonucleotides.</text>
</comment>
<comment type="subunit">
    <text evidence="6">Heterooligomer composed of large and small subunits.</text>
</comment>